<dbReference type="PRINTS" id="PR00611">
    <property type="entry name" value="ERYTHCRUORIN"/>
</dbReference>
<dbReference type="GO" id="GO:0019825">
    <property type="term" value="F:oxygen binding"/>
    <property type="evidence" value="ECO:0007669"/>
    <property type="project" value="InterPro"/>
</dbReference>
<dbReference type="GO" id="GO:0046872">
    <property type="term" value="F:metal ion binding"/>
    <property type="evidence" value="ECO:0007669"/>
    <property type="project" value="UniProtKB-KW"/>
</dbReference>
<reference evidence="9" key="1">
    <citation type="submission" date="2013-04" db="EMBL/GenBank/DDBJ databases">
        <title>Molecular gene characterization of monomer hemoglobin genes in Chironomus riparius (Diptera, Chironomidae) and effect analysis in response to various environmental stress conditions on gene and protein level.</title>
        <authorList>
            <person name="Park S.-Y."/>
            <person name="Choi J."/>
        </authorList>
    </citation>
    <scope>NUCLEOTIDE SEQUENCE</scope>
</reference>
<dbReference type="GO" id="GO:0005344">
    <property type="term" value="F:oxygen carrier activity"/>
    <property type="evidence" value="ECO:0007669"/>
    <property type="project" value="UniProtKB-KW"/>
</dbReference>
<dbReference type="InterPro" id="IPR044399">
    <property type="entry name" value="Mb-like_M"/>
</dbReference>
<dbReference type="Pfam" id="PF00042">
    <property type="entry name" value="Globin"/>
    <property type="match status" value="1"/>
</dbReference>
<evidence type="ECO:0000256" key="7">
    <source>
        <dbReference type="SAM" id="SignalP"/>
    </source>
</evidence>
<dbReference type="EMBL" id="OU895877">
    <property type="protein sequence ID" value="CAG9801269.1"/>
    <property type="molecule type" value="Genomic_DNA"/>
</dbReference>
<feature type="signal peptide" evidence="7">
    <location>
        <begin position="1"/>
        <end position="15"/>
    </location>
</feature>
<keyword evidence="5" id="KW-0408">Iron</keyword>
<dbReference type="InterPro" id="IPR002336">
    <property type="entry name" value="Erythrocruorin"/>
</dbReference>
<reference evidence="10" key="3">
    <citation type="submission" date="2022-10" db="EMBL/GenBank/DDBJ databases">
        <authorList>
            <consortium name="ENA_rothamsted_submissions"/>
            <consortium name="culmorum"/>
            <person name="King R."/>
        </authorList>
    </citation>
    <scope>NUCLEOTIDE SEQUENCE</scope>
</reference>
<dbReference type="GO" id="GO:0005576">
    <property type="term" value="C:extracellular region"/>
    <property type="evidence" value="ECO:0007669"/>
    <property type="project" value="InterPro"/>
</dbReference>
<keyword evidence="3 6" id="KW-0561">Oxygen transport</keyword>
<feature type="domain" description="Globin" evidence="8">
    <location>
        <begin position="21"/>
        <end position="165"/>
    </location>
</feature>
<dbReference type="SUPFAM" id="SSF46458">
    <property type="entry name" value="Globin-like"/>
    <property type="match status" value="1"/>
</dbReference>
<feature type="chain" id="PRO_5040669651" evidence="7">
    <location>
        <begin position="16"/>
        <end position="170"/>
    </location>
</feature>
<evidence type="ECO:0000256" key="6">
    <source>
        <dbReference type="RuleBase" id="RU000356"/>
    </source>
</evidence>
<keyword evidence="4" id="KW-0479">Metal-binding</keyword>
<evidence type="ECO:0000313" key="9">
    <source>
        <dbReference type="EMBL" id="AHV85225.1"/>
    </source>
</evidence>
<keyword evidence="11" id="KW-1185">Reference proteome</keyword>
<evidence type="ECO:0000313" key="10">
    <source>
        <dbReference type="EMBL" id="CAG9801269.1"/>
    </source>
</evidence>
<keyword evidence="1 6" id="KW-0813">Transport</keyword>
<dbReference type="GO" id="GO:0005833">
    <property type="term" value="C:hemoglobin complex"/>
    <property type="evidence" value="ECO:0007669"/>
    <property type="project" value="InterPro"/>
</dbReference>
<evidence type="ECO:0000256" key="5">
    <source>
        <dbReference type="ARBA" id="ARBA00023004"/>
    </source>
</evidence>
<protein>
    <submittedName>
        <fullName evidence="9">Globin 2</fullName>
    </submittedName>
</protein>
<evidence type="ECO:0000256" key="2">
    <source>
        <dbReference type="ARBA" id="ARBA00022617"/>
    </source>
</evidence>
<evidence type="ECO:0000256" key="3">
    <source>
        <dbReference type="ARBA" id="ARBA00022621"/>
    </source>
</evidence>
<dbReference type="EMBL" id="KC993835">
    <property type="protein sequence ID" value="AHV85225.1"/>
    <property type="molecule type" value="mRNA"/>
</dbReference>
<sequence length="170" mass="20065">MKFLVLALCIFCVSANPHWDNLDEEEIASIKRTWNEVKSKEIEILYHIFKDHPDIMSKFPQFSGKELEELKRTSQFGIHVTRIVSFFSHYILLLGRESSKPCLRTITNDMAEVHKTRGVTKDDFNKFKDSIFKYLKDHVEMDKKVIHAWNDCFDSMYYVIFSNYDGKPVS</sequence>
<gene>
    <name evidence="10" type="ORF">CHIRRI_LOCUS4200</name>
</gene>
<dbReference type="Gene3D" id="1.10.490.10">
    <property type="entry name" value="Globins"/>
    <property type="match status" value="1"/>
</dbReference>
<reference evidence="10" key="2">
    <citation type="submission" date="2022-01" db="EMBL/GenBank/DDBJ databases">
        <authorList>
            <person name="King R."/>
        </authorList>
    </citation>
    <scope>NUCLEOTIDE SEQUENCE</scope>
</reference>
<keyword evidence="7" id="KW-0732">Signal</keyword>
<organism evidence="9">
    <name type="scientific">Chironomus riparius</name>
    <dbReference type="NCBI Taxonomy" id="315576"/>
    <lineage>
        <taxon>Eukaryota</taxon>
        <taxon>Metazoa</taxon>
        <taxon>Ecdysozoa</taxon>
        <taxon>Arthropoda</taxon>
        <taxon>Hexapoda</taxon>
        <taxon>Insecta</taxon>
        <taxon>Pterygota</taxon>
        <taxon>Neoptera</taxon>
        <taxon>Endopterygota</taxon>
        <taxon>Diptera</taxon>
        <taxon>Nematocera</taxon>
        <taxon>Chironomoidea</taxon>
        <taxon>Chironomidae</taxon>
        <taxon>Chironominae</taxon>
        <taxon>Chironomus</taxon>
    </lineage>
</organism>
<evidence type="ECO:0000256" key="4">
    <source>
        <dbReference type="ARBA" id="ARBA00022723"/>
    </source>
</evidence>
<dbReference type="CDD" id="cd01040">
    <property type="entry name" value="Mb-like"/>
    <property type="match status" value="1"/>
</dbReference>
<dbReference type="InterPro" id="IPR000971">
    <property type="entry name" value="Globin"/>
</dbReference>
<evidence type="ECO:0000313" key="11">
    <source>
        <dbReference type="Proteomes" id="UP001153620"/>
    </source>
</evidence>
<keyword evidence="2 6" id="KW-0349">Heme</keyword>
<dbReference type="PANTHER" id="PTHR47217:SF1">
    <property type="entry name" value="GLOBIN-LIKE PROTEIN"/>
    <property type="match status" value="1"/>
</dbReference>
<accession>A0A158USK6</accession>
<dbReference type="PROSITE" id="PS01033">
    <property type="entry name" value="GLOBIN"/>
    <property type="match status" value="1"/>
</dbReference>
<dbReference type="PANTHER" id="PTHR47217">
    <property type="entry name" value="GLOBIN-LIKE PROTEIN"/>
    <property type="match status" value="1"/>
</dbReference>
<dbReference type="GO" id="GO:0020037">
    <property type="term" value="F:heme binding"/>
    <property type="evidence" value="ECO:0007669"/>
    <property type="project" value="InterPro"/>
</dbReference>
<dbReference type="OrthoDB" id="436496at2759"/>
<proteinExistence type="evidence at transcript level"/>
<dbReference type="AlphaFoldDB" id="A0A158USK6"/>
<evidence type="ECO:0000256" key="1">
    <source>
        <dbReference type="ARBA" id="ARBA00022448"/>
    </source>
</evidence>
<dbReference type="InterPro" id="IPR009050">
    <property type="entry name" value="Globin-like_sf"/>
</dbReference>
<dbReference type="Proteomes" id="UP001153620">
    <property type="component" value="Chromosome 1"/>
</dbReference>
<comment type="similarity">
    <text evidence="6">Belongs to the globin family.</text>
</comment>
<evidence type="ECO:0000259" key="8">
    <source>
        <dbReference type="PROSITE" id="PS01033"/>
    </source>
</evidence>
<dbReference type="InterPro" id="IPR012292">
    <property type="entry name" value="Globin/Proto"/>
</dbReference>
<name>A0A158USK6_9DIPT</name>